<evidence type="ECO:0000256" key="2">
    <source>
        <dbReference type="ARBA" id="ARBA00022729"/>
    </source>
</evidence>
<dbReference type="InterPro" id="IPR038161">
    <property type="entry name" value="VirB9/CagX/TrbG_C_sf"/>
</dbReference>
<dbReference type="Pfam" id="PF03524">
    <property type="entry name" value="CagX"/>
    <property type="match status" value="1"/>
</dbReference>
<dbReference type="AlphaFoldDB" id="A0A5B8XC24"/>
<dbReference type="OrthoDB" id="9815808at2"/>
<dbReference type="EMBL" id="CP029077">
    <property type="protein sequence ID" value="QED22902.1"/>
    <property type="molecule type" value="Genomic_DNA"/>
</dbReference>
<organism evidence="4 5">
    <name type="scientific">Candidatus Deianiraea vastatrix</name>
    <dbReference type="NCBI Taxonomy" id="2163644"/>
    <lineage>
        <taxon>Bacteria</taxon>
        <taxon>Pseudomonadati</taxon>
        <taxon>Pseudomonadota</taxon>
        <taxon>Alphaproteobacteria</taxon>
        <taxon>Rickettsiales</taxon>
        <taxon>Candidatus Deianiraeaceae</taxon>
        <taxon>Candidatus Deianiraea</taxon>
    </lineage>
</organism>
<dbReference type="InterPro" id="IPR010258">
    <property type="entry name" value="Conjugal_tfr_TrbG/VirB9/CagX"/>
</dbReference>
<feature type="chain" id="PRO_5022699740" evidence="3">
    <location>
        <begin position="23"/>
        <end position="270"/>
    </location>
</feature>
<evidence type="ECO:0000256" key="3">
    <source>
        <dbReference type="SAM" id="SignalP"/>
    </source>
</evidence>
<dbReference type="CDD" id="cd06911">
    <property type="entry name" value="VirB9_CagX_TrbG"/>
    <property type="match status" value="1"/>
</dbReference>
<protein>
    <submittedName>
        <fullName evidence="4">Type IV secretion system protein VirB9</fullName>
    </submittedName>
</protein>
<keyword evidence="2 3" id="KW-0732">Signal</keyword>
<dbReference type="InterPro" id="IPR033645">
    <property type="entry name" value="VirB9/CagX/TrbG_C"/>
</dbReference>
<dbReference type="RefSeq" id="WP_146820210.1">
    <property type="nucleotide sequence ID" value="NZ_CP029077.1"/>
</dbReference>
<name>A0A5B8XC24_9RICK</name>
<evidence type="ECO:0000313" key="5">
    <source>
        <dbReference type="Proteomes" id="UP000321934"/>
    </source>
</evidence>
<reference evidence="4 5" key="1">
    <citation type="journal article" date="2019" name="ISME J.">
        <title>Deianiraea, an extracellular bacterium associated with the ciliate Paramecium, suggests an alternative scenario for the evolution of Rickettsiales.</title>
        <authorList>
            <person name="Castelli M."/>
            <person name="Sabaneyeva E."/>
            <person name="Lanzoni O."/>
            <person name="Lebedeva N."/>
            <person name="Floriano A.M."/>
            <person name="Gaiarsa S."/>
            <person name="Benken K."/>
            <person name="Modeo L."/>
            <person name="Bandi C."/>
            <person name="Potekhin A."/>
            <person name="Sassera D."/>
            <person name="Petroni G."/>
        </authorList>
    </citation>
    <scope>NUCLEOTIDE SEQUENCE [LARGE SCALE GENOMIC DNA]</scope>
    <source>
        <strain evidence="4">CyL4-1</strain>
    </source>
</reference>
<gene>
    <name evidence="4" type="ORF">Deia_00088</name>
</gene>
<evidence type="ECO:0000256" key="1">
    <source>
        <dbReference type="ARBA" id="ARBA00006135"/>
    </source>
</evidence>
<comment type="similarity">
    <text evidence="1">Belongs to the TrbG/VirB9 family.</text>
</comment>
<proteinExistence type="inferred from homology"/>
<keyword evidence="5" id="KW-1185">Reference proteome</keyword>
<sequence>MQVILKITFIIIFIFANCNSYATTIEPQAYGAEKRLKYWRYYPNAVFKYTGFLNIPSYIEFEDGETVSNVSTAVEDKWSFETNGSKLFLKPISEDGDTIAIILTNKRTYFFEFHVKIAKNPFDPRLAFGVAFQYPKEQSNADGKTEETTVIKYATKSAPDLSKPQNYNFNYTIAGSDTIAPIKIFDDGQFTYLEFKDKNATLPAVFKVDSKGYEEIANFRIIGDYVILESISQILTLRHGSDIVCVFNESMKKSNNDFAMKKPVNSKDIK</sequence>
<dbReference type="Proteomes" id="UP000321934">
    <property type="component" value="Chromosome"/>
</dbReference>
<evidence type="ECO:0000313" key="4">
    <source>
        <dbReference type="EMBL" id="QED22902.1"/>
    </source>
</evidence>
<feature type="signal peptide" evidence="3">
    <location>
        <begin position="1"/>
        <end position="22"/>
    </location>
</feature>
<dbReference type="Gene3D" id="2.60.40.2500">
    <property type="match status" value="1"/>
</dbReference>
<accession>A0A5B8XC24</accession>